<organism evidence="2 3">
    <name type="scientific">Escherichia phage Seurat</name>
    <dbReference type="NCBI Taxonomy" id="1540098"/>
    <lineage>
        <taxon>Viruses</taxon>
        <taxon>Duplodnaviria</taxon>
        <taxon>Heunggongvirae</taxon>
        <taxon>Uroviricota</taxon>
        <taxon>Caudoviricetes</taxon>
        <taxon>Queuovirinae</taxon>
        <taxon>Seuratvirus</taxon>
        <taxon>Seuratvirus seurat</taxon>
    </lineage>
</organism>
<sequence length="61" mass="6879">MTKLYAGLFLFATLMFAGLYTYTVVEQPSTVIRIFASTGLCICLILFVLCIVIIQDQRKVK</sequence>
<keyword evidence="1" id="KW-0472">Membrane</keyword>
<accession>A0A0A0RTM8</accession>
<evidence type="ECO:0000256" key="1">
    <source>
        <dbReference type="SAM" id="Phobius"/>
    </source>
</evidence>
<keyword evidence="1" id="KW-1133">Transmembrane helix</keyword>
<dbReference type="Proteomes" id="UP000030205">
    <property type="component" value="Segment"/>
</dbReference>
<dbReference type="KEGG" id="vg:24608694"/>
<proteinExistence type="predicted"/>
<protein>
    <submittedName>
        <fullName evidence="2">Uncharacterized protein</fullName>
    </submittedName>
</protein>
<keyword evidence="3" id="KW-1185">Reference proteome</keyword>
<evidence type="ECO:0000313" key="2">
    <source>
        <dbReference type="EMBL" id="AIW03946.1"/>
    </source>
</evidence>
<dbReference type="EMBL" id="KM236243">
    <property type="protein sequence ID" value="AIW03946.1"/>
    <property type="molecule type" value="Genomic_DNA"/>
</dbReference>
<gene>
    <name evidence="2" type="ORF">CPT_Seurat83</name>
</gene>
<dbReference type="RefSeq" id="YP_009152027.1">
    <property type="nucleotide sequence ID" value="NC_027378.1"/>
</dbReference>
<keyword evidence="1" id="KW-0812">Transmembrane</keyword>
<name>A0A0A0RTM8_9CAUD</name>
<evidence type="ECO:0000313" key="3">
    <source>
        <dbReference type="Proteomes" id="UP000030205"/>
    </source>
</evidence>
<feature type="transmembrane region" description="Helical" evidence="1">
    <location>
        <begin position="31"/>
        <end position="54"/>
    </location>
</feature>
<reference evidence="2 3" key="1">
    <citation type="submission" date="2014-07" db="EMBL/GenBank/DDBJ databases">
        <title>The Complete Genome of Enterotoxigenic Escherichia coli Siphophage Seurat.</title>
        <authorList>
            <person name="Doan D.P."/>
            <person name="Lessor L.E."/>
            <person name="Hernandez A.C."/>
            <person name="Everett G.F.K."/>
        </authorList>
    </citation>
    <scope>NUCLEOTIDE SEQUENCE [LARGE SCALE GENOMIC DNA]</scope>
</reference>
<dbReference type="OrthoDB" id="27227at10239"/>
<dbReference type="GeneID" id="24608694"/>